<feature type="chain" id="PRO_5045698740" evidence="2">
    <location>
        <begin position="39"/>
        <end position="257"/>
    </location>
</feature>
<keyword evidence="2" id="KW-0732">Signal</keyword>
<protein>
    <submittedName>
        <fullName evidence="3">Uncharacterized protein</fullName>
    </submittedName>
</protein>
<sequence>MSAHTPASARTPARRRNAVIAATAVALPLVAAVPSAEAAPCRLPEKLTCAPRNTTGGSGGGSRGPAGGGGGGGPVAPPPPEGLNDNEAIGVVPVNGGPAPAAAPPSTAQLVEEALSAKAFPVPVVHTAPKGKTYVRMRTSLWVDGFDVVRTDPVSAGAQTVQATAQPTAVDWDLGEKRLTCADGGSKAGTTCHYTYRRSSAGKPGGSYKITATVRWHVTWTCAGADCDAADGDLGERTETSPPVALVVSEIQTNTGQ</sequence>
<dbReference type="Proteomes" id="UP001049518">
    <property type="component" value="Chromosome"/>
</dbReference>
<evidence type="ECO:0000256" key="1">
    <source>
        <dbReference type="SAM" id="MobiDB-lite"/>
    </source>
</evidence>
<dbReference type="EMBL" id="CP059572">
    <property type="protein sequence ID" value="QXJ24507.1"/>
    <property type="molecule type" value="Genomic_DNA"/>
</dbReference>
<name>A0ABX8R469_9ACTN</name>
<feature type="compositionally biased region" description="Low complexity" evidence="1">
    <location>
        <begin position="88"/>
        <end position="100"/>
    </location>
</feature>
<organism evidence="3 4">
    <name type="scientific">Actinomadura graeca</name>
    <dbReference type="NCBI Taxonomy" id="2750812"/>
    <lineage>
        <taxon>Bacteria</taxon>
        <taxon>Bacillati</taxon>
        <taxon>Actinomycetota</taxon>
        <taxon>Actinomycetes</taxon>
        <taxon>Streptosporangiales</taxon>
        <taxon>Thermomonosporaceae</taxon>
        <taxon>Actinomadura</taxon>
    </lineage>
</organism>
<reference evidence="3" key="1">
    <citation type="submission" date="2020-07" db="EMBL/GenBank/DDBJ databases">
        <authorList>
            <person name="Tarantini F.S."/>
            <person name="Hong K.W."/>
            <person name="Chan K.G."/>
        </authorList>
    </citation>
    <scope>NUCLEOTIDE SEQUENCE</scope>
    <source>
        <strain evidence="3">32-07</strain>
    </source>
</reference>
<feature type="compositionally biased region" description="Gly residues" evidence="1">
    <location>
        <begin position="56"/>
        <end position="74"/>
    </location>
</feature>
<gene>
    <name evidence="3" type="ORF">AGRA3207_005842</name>
</gene>
<feature type="region of interest" description="Disordered" evidence="1">
    <location>
        <begin position="47"/>
        <end position="104"/>
    </location>
</feature>
<feature type="signal peptide" evidence="2">
    <location>
        <begin position="1"/>
        <end position="38"/>
    </location>
</feature>
<proteinExistence type="predicted"/>
<accession>A0ABX8R469</accession>
<evidence type="ECO:0000256" key="2">
    <source>
        <dbReference type="SAM" id="SignalP"/>
    </source>
</evidence>
<evidence type="ECO:0000313" key="4">
    <source>
        <dbReference type="Proteomes" id="UP001049518"/>
    </source>
</evidence>
<dbReference type="RefSeq" id="WP_231330341.1">
    <property type="nucleotide sequence ID" value="NZ_CP059572.1"/>
</dbReference>
<evidence type="ECO:0000313" key="3">
    <source>
        <dbReference type="EMBL" id="QXJ24507.1"/>
    </source>
</evidence>
<keyword evidence="4" id="KW-1185">Reference proteome</keyword>